<keyword evidence="3 9" id="KW-0479">Metal-binding</keyword>
<name>A0A2S8FSY5_9BACT</name>
<dbReference type="Pfam" id="PF01546">
    <property type="entry name" value="Peptidase_M20"/>
    <property type="match status" value="1"/>
</dbReference>
<feature type="binding site" evidence="9">
    <location>
        <position position="142"/>
    </location>
    <ligand>
        <name>Zn(2+)</name>
        <dbReference type="ChEBI" id="CHEBI:29105"/>
        <label>2</label>
    </ligand>
</feature>
<protein>
    <recommendedName>
        <fullName evidence="7">Peptidase T</fullName>
        <ecNumber evidence="7">3.4.11.4</ecNumber>
    </recommendedName>
</protein>
<dbReference type="PIRSF" id="PIRSF037215">
    <property type="entry name" value="Peptidase_M20B"/>
    <property type="match status" value="1"/>
</dbReference>
<dbReference type="InterPro" id="IPR001261">
    <property type="entry name" value="ArgE/DapE_CS"/>
</dbReference>
<feature type="region of interest" description="Disordered" evidence="10">
    <location>
        <begin position="354"/>
        <end position="380"/>
    </location>
</feature>
<dbReference type="RefSeq" id="WP_105354997.1">
    <property type="nucleotide sequence ID" value="NZ_PUIB01000016.1"/>
</dbReference>
<feature type="binding site" evidence="9">
    <location>
        <position position="142"/>
    </location>
    <ligand>
        <name>Zn(2+)</name>
        <dbReference type="ChEBI" id="CHEBI:29105"/>
        <label>1</label>
    </ligand>
</feature>
<comment type="similarity">
    <text evidence="1">Belongs to the peptidase M20B family.</text>
</comment>
<evidence type="ECO:0000256" key="2">
    <source>
        <dbReference type="ARBA" id="ARBA00022670"/>
    </source>
</evidence>
<dbReference type="GO" id="GO:0005829">
    <property type="term" value="C:cytosol"/>
    <property type="evidence" value="ECO:0007669"/>
    <property type="project" value="TreeGrafter"/>
</dbReference>
<dbReference type="Proteomes" id="UP000239388">
    <property type="component" value="Unassembled WGS sequence"/>
</dbReference>
<evidence type="ECO:0000256" key="4">
    <source>
        <dbReference type="ARBA" id="ARBA00022801"/>
    </source>
</evidence>
<evidence type="ECO:0000256" key="1">
    <source>
        <dbReference type="ARBA" id="ARBA00009692"/>
    </source>
</evidence>
<gene>
    <name evidence="12" type="primary">pepT</name>
    <name evidence="12" type="ORF">C5Y98_14565</name>
</gene>
<accession>A0A2S8FSY5</accession>
<dbReference type="SUPFAM" id="SSF53187">
    <property type="entry name" value="Zn-dependent exopeptidases"/>
    <property type="match status" value="1"/>
</dbReference>
<keyword evidence="5 9" id="KW-0862">Zinc</keyword>
<keyword evidence="6" id="KW-0482">Metalloprotease</keyword>
<dbReference type="AlphaFoldDB" id="A0A2S8FSY5"/>
<dbReference type="GO" id="GO:0045148">
    <property type="term" value="F:tripeptide aminopeptidase activity"/>
    <property type="evidence" value="ECO:0007669"/>
    <property type="project" value="UniProtKB-UniRule"/>
</dbReference>
<dbReference type="NCBIfam" id="NF003976">
    <property type="entry name" value="PRK05469.1"/>
    <property type="match status" value="1"/>
</dbReference>
<feature type="binding site" evidence="9">
    <location>
        <position position="199"/>
    </location>
    <ligand>
        <name>Zn(2+)</name>
        <dbReference type="ChEBI" id="CHEBI:29105"/>
        <label>1</label>
    </ligand>
</feature>
<evidence type="ECO:0000256" key="5">
    <source>
        <dbReference type="ARBA" id="ARBA00022833"/>
    </source>
</evidence>
<organism evidence="12 13">
    <name type="scientific">Blastopirellula marina</name>
    <dbReference type="NCBI Taxonomy" id="124"/>
    <lineage>
        <taxon>Bacteria</taxon>
        <taxon>Pseudomonadati</taxon>
        <taxon>Planctomycetota</taxon>
        <taxon>Planctomycetia</taxon>
        <taxon>Pirellulales</taxon>
        <taxon>Pirellulaceae</taxon>
        <taxon>Blastopirellula</taxon>
    </lineage>
</organism>
<comment type="caution">
    <text evidence="12">The sequence shown here is derived from an EMBL/GenBank/DDBJ whole genome shotgun (WGS) entry which is preliminary data.</text>
</comment>
<dbReference type="SUPFAM" id="SSF55031">
    <property type="entry name" value="Bacterial exopeptidase dimerisation domain"/>
    <property type="match status" value="1"/>
</dbReference>
<dbReference type="GO" id="GO:0008270">
    <property type="term" value="F:zinc ion binding"/>
    <property type="evidence" value="ECO:0007669"/>
    <property type="project" value="InterPro"/>
</dbReference>
<dbReference type="EC" id="3.4.11.4" evidence="7"/>
<evidence type="ECO:0000313" key="13">
    <source>
        <dbReference type="Proteomes" id="UP000239388"/>
    </source>
</evidence>
<evidence type="ECO:0000259" key="11">
    <source>
        <dbReference type="Pfam" id="PF07687"/>
    </source>
</evidence>
<dbReference type="Gene3D" id="3.30.70.360">
    <property type="match status" value="1"/>
</dbReference>
<dbReference type="PANTHER" id="PTHR42994:SF1">
    <property type="entry name" value="PEPTIDASE T"/>
    <property type="match status" value="1"/>
</dbReference>
<dbReference type="Gene3D" id="3.40.630.10">
    <property type="entry name" value="Zn peptidases"/>
    <property type="match status" value="1"/>
</dbReference>
<dbReference type="GO" id="GO:0008237">
    <property type="term" value="F:metallopeptidase activity"/>
    <property type="evidence" value="ECO:0007669"/>
    <property type="project" value="UniProtKB-KW"/>
</dbReference>
<evidence type="ECO:0000256" key="10">
    <source>
        <dbReference type="SAM" id="MobiDB-lite"/>
    </source>
</evidence>
<feature type="active site" evidence="8">
    <location>
        <position position="81"/>
    </location>
</feature>
<dbReference type="PROSITE" id="PS00758">
    <property type="entry name" value="ARGE_DAPE_CPG2_1"/>
    <property type="match status" value="1"/>
</dbReference>
<dbReference type="GO" id="GO:0006508">
    <property type="term" value="P:proteolysis"/>
    <property type="evidence" value="ECO:0007669"/>
    <property type="project" value="UniProtKB-UniRule"/>
</dbReference>
<feature type="binding site" evidence="9">
    <location>
        <position position="382"/>
    </location>
    <ligand>
        <name>Zn(2+)</name>
        <dbReference type="ChEBI" id="CHEBI:29105"/>
        <label>2</label>
    </ligand>
</feature>
<keyword evidence="4" id="KW-0378">Hydrolase</keyword>
<feature type="binding site" evidence="9">
    <location>
        <position position="177"/>
    </location>
    <ligand>
        <name>Zn(2+)</name>
        <dbReference type="ChEBI" id="CHEBI:29105"/>
        <label>2</label>
    </ligand>
</feature>
<dbReference type="EMBL" id="PUIB01000016">
    <property type="protein sequence ID" value="PQO35170.1"/>
    <property type="molecule type" value="Genomic_DNA"/>
</dbReference>
<keyword evidence="2" id="KW-0645">Protease</keyword>
<reference evidence="12 13" key="1">
    <citation type="submission" date="2018-02" db="EMBL/GenBank/DDBJ databases">
        <title>Comparative genomes isolates from brazilian mangrove.</title>
        <authorList>
            <person name="Araujo J.E."/>
            <person name="Taketani R.G."/>
            <person name="Silva M.C.P."/>
            <person name="Loureco M.V."/>
            <person name="Andreote F.D."/>
        </authorList>
    </citation>
    <scope>NUCLEOTIDE SEQUENCE [LARGE SCALE GENOMIC DNA]</scope>
    <source>
        <strain evidence="12 13">NAP PRIS-MGV</strain>
    </source>
</reference>
<dbReference type="OrthoDB" id="9804934at2"/>
<dbReference type="InterPro" id="IPR011650">
    <property type="entry name" value="Peptidase_M20_dimer"/>
</dbReference>
<proteinExistence type="inferred from homology"/>
<feature type="binding site" evidence="9">
    <location>
        <position position="79"/>
    </location>
    <ligand>
        <name>Zn(2+)</name>
        <dbReference type="ChEBI" id="CHEBI:29105"/>
        <label>1</label>
    </ligand>
</feature>
<dbReference type="InterPro" id="IPR036264">
    <property type="entry name" value="Bact_exopeptidase_dim_dom"/>
</dbReference>
<evidence type="ECO:0000256" key="6">
    <source>
        <dbReference type="ARBA" id="ARBA00023049"/>
    </source>
</evidence>
<dbReference type="Pfam" id="PF07687">
    <property type="entry name" value="M20_dimer"/>
    <property type="match status" value="1"/>
</dbReference>
<dbReference type="InterPro" id="IPR002933">
    <property type="entry name" value="Peptidase_M20"/>
</dbReference>
<sequence>MTRKRLLDRFLRYVQIDTTAGSPGKEYPSSKGQLALGKILADEMRTFGIANAEQDEFGVIYAEIPGNVPDAPAVAFCAHLDTSPETTGAGVKPQVIQNYEGGDIVLPGDTSKVIRESENPELADLHGCTLITTDGTTLLGADDKAGIAVILEMAERLLADPQIAHGPVKILLTCDEEIGHGVDHVDLKRLAADVCYTLDGGGADEINAETFSADQAVVSVHGVNIHPSIAKGRMINALRAAGMFLDRLPRDMMSPETTDGRHGFIHPVHVSGGVAEVEIQLILRSFETSELESQAELLHSTARSVEADLPGSKLTVVTSPQYRNMREGLVKEPRALEYAIEAHKRLSRTPKQELIRGGTDGSILTEQGLPTPNLSTGQHNPHSPLEWACLDEMEKAVEVLISLLGVWAEKK</sequence>
<feature type="compositionally biased region" description="Polar residues" evidence="10">
    <location>
        <begin position="362"/>
        <end position="380"/>
    </location>
</feature>
<evidence type="ECO:0000256" key="8">
    <source>
        <dbReference type="PIRSR" id="PIRSR037215-1"/>
    </source>
</evidence>
<dbReference type="PROSITE" id="PS00759">
    <property type="entry name" value="ARGE_DAPE_CPG2_2"/>
    <property type="match status" value="1"/>
</dbReference>
<evidence type="ECO:0000256" key="3">
    <source>
        <dbReference type="ARBA" id="ARBA00022723"/>
    </source>
</evidence>
<evidence type="ECO:0000313" key="12">
    <source>
        <dbReference type="EMBL" id="PQO35170.1"/>
    </source>
</evidence>
<dbReference type="PANTHER" id="PTHR42994">
    <property type="entry name" value="PEPTIDASE T"/>
    <property type="match status" value="1"/>
</dbReference>
<dbReference type="NCBIfam" id="TIGR01882">
    <property type="entry name" value="peptidase-T"/>
    <property type="match status" value="1"/>
</dbReference>
<feature type="active site" description="Proton acceptor" evidence="8">
    <location>
        <position position="176"/>
    </location>
</feature>
<evidence type="ECO:0000256" key="9">
    <source>
        <dbReference type="PIRSR" id="PIRSR037215-2"/>
    </source>
</evidence>
<dbReference type="GO" id="GO:0006518">
    <property type="term" value="P:peptide metabolic process"/>
    <property type="evidence" value="ECO:0007669"/>
    <property type="project" value="InterPro"/>
</dbReference>
<feature type="domain" description="Peptidase M20 dimerisation" evidence="11">
    <location>
        <begin position="210"/>
        <end position="300"/>
    </location>
</feature>
<dbReference type="NCBIfam" id="NF009920">
    <property type="entry name" value="PRK13381.1"/>
    <property type="match status" value="1"/>
</dbReference>
<evidence type="ECO:0000256" key="7">
    <source>
        <dbReference type="NCBIfam" id="TIGR01882"/>
    </source>
</evidence>
<comment type="cofactor">
    <cofactor evidence="9">
        <name>Zn(2+)</name>
        <dbReference type="ChEBI" id="CHEBI:29105"/>
    </cofactor>
    <text evidence="9">Binds 2 Zn(2+) ions per subunit.</text>
</comment>
<dbReference type="InterPro" id="IPR010161">
    <property type="entry name" value="Peptidase_M20B"/>
</dbReference>